<dbReference type="SUPFAM" id="SSF56349">
    <property type="entry name" value="DNA breaking-rejoining enzymes"/>
    <property type="match status" value="1"/>
</dbReference>
<dbReference type="PROSITE" id="PS51898">
    <property type="entry name" value="TYR_RECOMBINASE"/>
    <property type="match status" value="1"/>
</dbReference>
<dbReference type="InterPro" id="IPR044068">
    <property type="entry name" value="CB"/>
</dbReference>
<dbReference type="PANTHER" id="PTHR30349:SF83">
    <property type="entry name" value="INTEGRASE"/>
    <property type="match status" value="1"/>
</dbReference>
<dbReference type="RefSeq" id="WP_182838081.1">
    <property type="nucleotide sequence ID" value="NZ_BAAABQ010000020.1"/>
</dbReference>
<dbReference type="InterPro" id="IPR013762">
    <property type="entry name" value="Integrase-like_cat_sf"/>
</dbReference>
<dbReference type="EMBL" id="JACJID010000003">
    <property type="protein sequence ID" value="MBA8926884.1"/>
    <property type="molecule type" value="Genomic_DNA"/>
</dbReference>
<dbReference type="PROSITE" id="PS51900">
    <property type="entry name" value="CB"/>
    <property type="match status" value="1"/>
</dbReference>
<evidence type="ECO:0000313" key="6">
    <source>
        <dbReference type="EMBL" id="MBA8926884.1"/>
    </source>
</evidence>
<comment type="caution">
    <text evidence="6">The sequence shown here is derived from an EMBL/GenBank/DDBJ whole genome shotgun (WGS) entry which is preliminary data.</text>
</comment>
<gene>
    <name evidence="6" type="ORF">BC739_004090</name>
</gene>
<keyword evidence="1 3" id="KW-0238">DNA-binding</keyword>
<proteinExistence type="predicted"/>
<dbReference type="PANTHER" id="PTHR30349">
    <property type="entry name" value="PHAGE INTEGRASE-RELATED"/>
    <property type="match status" value="1"/>
</dbReference>
<feature type="domain" description="Core-binding (CB)" evidence="5">
    <location>
        <begin position="28"/>
        <end position="110"/>
    </location>
</feature>
<evidence type="ECO:0000313" key="7">
    <source>
        <dbReference type="Proteomes" id="UP000517916"/>
    </source>
</evidence>
<keyword evidence="2" id="KW-0233">DNA recombination</keyword>
<evidence type="ECO:0000256" key="3">
    <source>
        <dbReference type="PROSITE-ProRule" id="PRU01248"/>
    </source>
</evidence>
<dbReference type="Pfam" id="PF00589">
    <property type="entry name" value="Phage_integrase"/>
    <property type="match status" value="1"/>
</dbReference>
<keyword evidence="7" id="KW-1185">Reference proteome</keyword>
<dbReference type="InterPro" id="IPR002104">
    <property type="entry name" value="Integrase_catalytic"/>
</dbReference>
<feature type="domain" description="Tyr recombinase" evidence="4">
    <location>
        <begin position="148"/>
        <end position="356"/>
    </location>
</feature>
<evidence type="ECO:0000259" key="5">
    <source>
        <dbReference type="PROSITE" id="PS51900"/>
    </source>
</evidence>
<name>A0ABR6BJ21_9PSEU</name>
<dbReference type="CDD" id="cd00397">
    <property type="entry name" value="DNA_BRE_C"/>
    <property type="match status" value="1"/>
</dbReference>
<evidence type="ECO:0000256" key="1">
    <source>
        <dbReference type="ARBA" id="ARBA00023125"/>
    </source>
</evidence>
<evidence type="ECO:0000259" key="4">
    <source>
        <dbReference type="PROSITE" id="PS51898"/>
    </source>
</evidence>
<protein>
    <submittedName>
        <fullName evidence="6">Site-specific recombinase XerD</fullName>
    </submittedName>
</protein>
<evidence type="ECO:0000256" key="2">
    <source>
        <dbReference type="ARBA" id="ARBA00023172"/>
    </source>
</evidence>
<organism evidence="6 7">
    <name type="scientific">Kutzneria viridogrisea</name>
    <dbReference type="NCBI Taxonomy" id="47990"/>
    <lineage>
        <taxon>Bacteria</taxon>
        <taxon>Bacillati</taxon>
        <taxon>Actinomycetota</taxon>
        <taxon>Actinomycetes</taxon>
        <taxon>Pseudonocardiales</taxon>
        <taxon>Pseudonocardiaceae</taxon>
        <taxon>Kutzneria</taxon>
    </lineage>
</organism>
<dbReference type="InterPro" id="IPR050090">
    <property type="entry name" value="Tyrosine_recombinase_XerCD"/>
</dbReference>
<dbReference type="Gene3D" id="1.10.443.10">
    <property type="entry name" value="Intergrase catalytic core"/>
    <property type="match status" value="1"/>
</dbReference>
<dbReference type="Proteomes" id="UP000517916">
    <property type="component" value="Unassembled WGS sequence"/>
</dbReference>
<accession>A0ABR6BJ21</accession>
<dbReference type="InterPro" id="IPR011010">
    <property type="entry name" value="DNA_brk_join_enz"/>
</dbReference>
<sequence length="377" mass="42591">MTEAERPTAGATALQLVDGVVFLRPEEQVFEAMLTGWGRQQAARNLASSTIANRDKRVRGFVEHVNAFPWQWSAAMVDEWCADLRSINGVSRSSLRTYQQALRLFCHYLTDPAYGWAGECERRFGTHPVQVCHEWNTAVHVQDNESEPAKRAFTLDEIQAFFDYADDAVLRVRDAGRKGWLAAFRDATMFKVAYAFGLRRTETRMLDTADLATNPHAREFGEYGVLHVRFGKAKPGSPPKRRSVLTVWDWSVEVLEEWITEIRPRMAHASSPALWPSEQSKRISGAALNARFATYRDALGLEPGLDFHSLRRSYVTHLIEAGWDPFFVQQQVGHEHSSTTSIYTCVSSDFRTRTLRRSLDDTLASALKSTTDGGSAR</sequence>
<reference evidence="6 7" key="1">
    <citation type="submission" date="2020-08" db="EMBL/GenBank/DDBJ databases">
        <title>Genomic Encyclopedia of Archaeal and Bacterial Type Strains, Phase II (KMG-II): from individual species to whole genera.</title>
        <authorList>
            <person name="Goeker M."/>
        </authorList>
    </citation>
    <scope>NUCLEOTIDE SEQUENCE [LARGE SCALE GENOMIC DNA]</scope>
    <source>
        <strain evidence="6 7">DSM 43850</strain>
    </source>
</reference>